<keyword evidence="1" id="KW-0472">Membrane</keyword>
<name>A0ABV9U3U4_9ACTN</name>
<dbReference type="Pfam" id="PF14258">
    <property type="entry name" value="DUF4350"/>
    <property type="match status" value="1"/>
</dbReference>
<accession>A0ABV9U3U4</accession>
<evidence type="ECO:0000313" key="3">
    <source>
        <dbReference type="EMBL" id="MFC4910454.1"/>
    </source>
</evidence>
<gene>
    <name evidence="3" type="ORF">ACFPCY_24285</name>
</gene>
<protein>
    <submittedName>
        <fullName evidence="3">DUF4350 domain-containing protein</fullName>
    </submittedName>
</protein>
<keyword evidence="1" id="KW-1133">Transmembrane helix</keyword>
<sequence>MVTTAEPTARQVAGRRWRSARGVVLVLLCVVVVGIVLAALKPSRKPDDLDPGSPKPGGTRALAEVLKSRGVGFHASRNAAEAASRAGAGTILVVTRSERLTRSDLDRLRGSVGDLLLVEPGRETLAALAPGVEQDGPTFVLQADPQCGLQAATQARSVEFGESETYTVPPGATGCYPESKKPRVVQYQTGGRTVTVLGAARPLTNGHLTDAGNAALAMNLVGARSQVVWLIPDVHHENSGEQTGDRTLTDLLPHGVKLFFFGLLVAVIPVALWRGRRLGPVVAEVLPVVVRSAETVTGRSRLYRAHRARGRAADALRAGARDRIVPLIGLPRTVAQLLPAQDPGAVREVVTAVAARTDHDERTVAAALYGLDPGEAARYAFPGRPGQPVQPGPGGAEPVDDAGLLALADLLDDLERQVRQS</sequence>
<evidence type="ECO:0000259" key="2">
    <source>
        <dbReference type="Pfam" id="PF14258"/>
    </source>
</evidence>
<feature type="transmembrane region" description="Helical" evidence="1">
    <location>
        <begin position="20"/>
        <end position="40"/>
    </location>
</feature>
<evidence type="ECO:0000256" key="1">
    <source>
        <dbReference type="SAM" id="Phobius"/>
    </source>
</evidence>
<proteinExistence type="predicted"/>
<comment type="caution">
    <text evidence="3">The sequence shown here is derived from an EMBL/GenBank/DDBJ whole genome shotgun (WGS) entry which is preliminary data.</text>
</comment>
<dbReference type="RefSeq" id="WP_378258823.1">
    <property type="nucleotide sequence ID" value="NZ_JBHSIT010000007.1"/>
</dbReference>
<keyword evidence="1" id="KW-0812">Transmembrane</keyword>
<dbReference type="EMBL" id="JBHSIT010000007">
    <property type="protein sequence ID" value="MFC4910454.1"/>
    <property type="molecule type" value="Genomic_DNA"/>
</dbReference>
<reference evidence="4" key="1">
    <citation type="journal article" date="2019" name="Int. J. Syst. Evol. Microbiol.">
        <title>The Global Catalogue of Microorganisms (GCM) 10K type strain sequencing project: providing services to taxonomists for standard genome sequencing and annotation.</title>
        <authorList>
            <consortium name="The Broad Institute Genomics Platform"/>
            <consortium name="The Broad Institute Genome Sequencing Center for Infectious Disease"/>
            <person name="Wu L."/>
            <person name="Ma J."/>
        </authorList>
    </citation>
    <scope>NUCLEOTIDE SEQUENCE [LARGE SCALE GENOMIC DNA]</scope>
    <source>
        <strain evidence="4">KLKA75</strain>
    </source>
</reference>
<evidence type="ECO:0000313" key="4">
    <source>
        <dbReference type="Proteomes" id="UP001595872"/>
    </source>
</evidence>
<feature type="domain" description="DUF4350" evidence="2">
    <location>
        <begin position="52"/>
        <end position="221"/>
    </location>
</feature>
<keyword evidence="4" id="KW-1185">Reference proteome</keyword>
<dbReference type="InterPro" id="IPR025646">
    <property type="entry name" value="DUF4350"/>
</dbReference>
<dbReference type="Proteomes" id="UP001595872">
    <property type="component" value="Unassembled WGS sequence"/>
</dbReference>
<organism evidence="3 4">
    <name type="scientific">Actinomadura gamaensis</name>
    <dbReference type="NCBI Taxonomy" id="1763541"/>
    <lineage>
        <taxon>Bacteria</taxon>
        <taxon>Bacillati</taxon>
        <taxon>Actinomycetota</taxon>
        <taxon>Actinomycetes</taxon>
        <taxon>Streptosporangiales</taxon>
        <taxon>Thermomonosporaceae</taxon>
        <taxon>Actinomadura</taxon>
    </lineage>
</organism>